<dbReference type="AlphaFoldDB" id="A0AAV1R536"/>
<dbReference type="InterPro" id="IPR038005">
    <property type="entry name" value="RX-like_CC"/>
</dbReference>
<evidence type="ECO:0000259" key="6">
    <source>
        <dbReference type="Pfam" id="PF23559"/>
    </source>
</evidence>
<sequence length="917" mass="105284">MATIPVDYAITKIVALLENEVSLLGRTRYELHEIKQELMSMKSFLVDADNRRVSTESEKTWVENVRDIAYNVEDIIDEISYHMNWPQSDNKFTRFLQNTIQTPQNMWMRHCVGKKLIRINNKIKAISERRQRYGVTSIEGTHLQDEQKWGLNRGESSLFISGSELVGIEDDKKSLLKWLTDGEPQRKIVSVVGMGGSGKTSVVAQVYNNPGVKQHFESYAWISVSQTFVIEDLLKSMIKEFYQATRELITMDLSYMSYRQLVEILVNFLKSVRYLIVLDDVWHTNLWPEIQLSLPDGNCGSRILLTTRKRDIAFSSFGVRSHVLFIQPLQEEEAWILFCMKAFSSNQNKCCSPEIEALARDIVGKCGGLPLAIVALGGLMASKKLEIEWRRVCNSLNWELSNNPILETVKKVLLLSFHDLPYQLKQCFLYCSNFPEDHFIRRKRLVRLWMAEGFIEKIKGLAPEDVADSYLMELGHRSMLQVVLTPSGKPKGCKMHDLLRELSLSICEQQNFCQVYKGTEVVEEIRARRLSVQASDKKLESWASMSHLRSLFMFVIGAPSMSSLHSIPSGFRLLRVLEMEFVPIKILSEEIGNLFNLRYLNLKGTCIDELPKSIGRLRNLETLNLYQTKVRALPNGIARLHKLRYLIASYYNLELVDDFNYISWTKAPSGIAKLKNLRVLHFVEVKGNMCRYVRNLTQLTCLGILKAREVDGKALCSSIENMSLLCHLAIMVSKDDEVLHLDTISSTPPQLTRLNLVGMLEKVPLWFQSLRSLTTLSLSWSRLNEDPLPYIQSMPKLRRLTLINAYGGKKLHFLAGFLSLKSLILRNMPQLEEVVIEKGVMPEIQNLWHSKCMALKMLPQGIEHLSHLQHVFLANVSEELVERIRGEDSVDHPKVRHIPKISHYYQTSAEWLCESLS</sequence>
<dbReference type="PRINTS" id="PR00364">
    <property type="entry name" value="DISEASERSIST"/>
</dbReference>
<dbReference type="InterPro" id="IPR044974">
    <property type="entry name" value="Disease_R_plants"/>
</dbReference>
<keyword evidence="1" id="KW-0677">Repeat</keyword>
<evidence type="ECO:0000313" key="9">
    <source>
        <dbReference type="Proteomes" id="UP001314170"/>
    </source>
</evidence>
<feature type="domain" description="Disease resistance protein winged helix" evidence="6">
    <location>
        <begin position="434"/>
        <end position="502"/>
    </location>
</feature>
<feature type="domain" description="NB-ARC" evidence="4">
    <location>
        <begin position="169"/>
        <end position="346"/>
    </location>
</feature>
<feature type="domain" description="Disease resistance N-terminal" evidence="5">
    <location>
        <begin position="7"/>
        <end position="94"/>
    </location>
</feature>
<protein>
    <recommendedName>
        <fullName evidence="10">Disease resistance protein RPM1-like</fullName>
    </recommendedName>
</protein>
<dbReference type="Pfam" id="PF23598">
    <property type="entry name" value="LRR_14"/>
    <property type="match status" value="1"/>
</dbReference>
<evidence type="ECO:0000259" key="5">
    <source>
        <dbReference type="Pfam" id="PF18052"/>
    </source>
</evidence>
<evidence type="ECO:0000256" key="2">
    <source>
        <dbReference type="ARBA" id="ARBA00022741"/>
    </source>
</evidence>
<comment type="caution">
    <text evidence="8">The sequence shown here is derived from an EMBL/GenBank/DDBJ whole genome shotgun (WGS) entry which is preliminary data.</text>
</comment>
<keyword evidence="9" id="KW-1185">Reference proteome</keyword>
<dbReference type="Gene3D" id="3.40.50.300">
    <property type="entry name" value="P-loop containing nucleotide triphosphate hydrolases"/>
    <property type="match status" value="1"/>
</dbReference>
<dbReference type="FunFam" id="1.10.10.10:FF:000322">
    <property type="entry name" value="Probable disease resistance protein At1g63360"/>
    <property type="match status" value="1"/>
</dbReference>
<accession>A0AAV1R536</accession>
<dbReference type="EMBL" id="CAWUPB010000903">
    <property type="protein sequence ID" value="CAK7328846.1"/>
    <property type="molecule type" value="Genomic_DNA"/>
</dbReference>
<dbReference type="FunFam" id="1.10.8.430:FF:000003">
    <property type="entry name" value="Probable disease resistance protein At5g66910"/>
    <property type="match status" value="1"/>
</dbReference>
<proteinExistence type="predicted"/>
<dbReference type="InterPro" id="IPR032675">
    <property type="entry name" value="LRR_dom_sf"/>
</dbReference>
<dbReference type="SUPFAM" id="SSF52540">
    <property type="entry name" value="P-loop containing nucleoside triphosphate hydrolases"/>
    <property type="match status" value="1"/>
</dbReference>
<dbReference type="FunFam" id="3.40.50.300:FF:001091">
    <property type="entry name" value="Probable disease resistance protein At1g61300"/>
    <property type="match status" value="1"/>
</dbReference>
<dbReference type="GO" id="GO:0098542">
    <property type="term" value="P:defense response to other organism"/>
    <property type="evidence" value="ECO:0007669"/>
    <property type="project" value="TreeGrafter"/>
</dbReference>
<dbReference type="PANTHER" id="PTHR23155">
    <property type="entry name" value="DISEASE RESISTANCE PROTEIN RP"/>
    <property type="match status" value="1"/>
</dbReference>
<dbReference type="Pfam" id="PF18052">
    <property type="entry name" value="Rx_N"/>
    <property type="match status" value="1"/>
</dbReference>
<evidence type="ECO:0000256" key="1">
    <source>
        <dbReference type="ARBA" id="ARBA00022737"/>
    </source>
</evidence>
<dbReference type="SUPFAM" id="SSF52058">
    <property type="entry name" value="L domain-like"/>
    <property type="match status" value="1"/>
</dbReference>
<dbReference type="InterPro" id="IPR041118">
    <property type="entry name" value="Rx_N"/>
</dbReference>
<dbReference type="InterPro" id="IPR042197">
    <property type="entry name" value="Apaf_helical"/>
</dbReference>
<dbReference type="InterPro" id="IPR058922">
    <property type="entry name" value="WHD_DRP"/>
</dbReference>
<evidence type="ECO:0000259" key="7">
    <source>
        <dbReference type="Pfam" id="PF23598"/>
    </source>
</evidence>
<dbReference type="Gene3D" id="1.20.5.4130">
    <property type="match status" value="1"/>
</dbReference>
<evidence type="ECO:0000256" key="3">
    <source>
        <dbReference type="ARBA" id="ARBA00022821"/>
    </source>
</evidence>
<dbReference type="Gene3D" id="3.80.10.10">
    <property type="entry name" value="Ribonuclease Inhibitor"/>
    <property type="match status" value="1"/>
</dbReference>
<evidence type="ECO:0008006" key="10">
    <source>
        <dbReference type="Google" id="ProtNLM"/>
    </source>
</evidence>
<dbReference type="GO" id="GO:0043531">
    <property type="term" value="F:ADP binding"/>
    <property type="evidence" value="ECO:0007669"/>
    <property type="project" value="InterPro"/>
</dbReference>
<dbReference type="InterPro" id="IPR027417">
    <property type="entry name" value="P-loop_NTPase"/>
</dbReference>
<dbReference type="CDD" id="cd14798">
    <property type="entry name" value="RX-CC_like"/>
    <property type="match status" value="1"/>
</dbReference>
<dbReference type="Pfam" id="PF00931">
    <property type="entry name" value="NB-ARC"/>
    <property type="match status" value="1"/>
</dbReference>
<dbReference type="Gene3D" id="1.10.8.430">
    <property type="entry name" value="Helical domain of apoptotic protease-activating factors"/>
    <property type="match status" value="1"/>
</dbReference>
<reference evidence="8 9" key="1">
    <citation type="submission" date="2024-01" db="EMBL/GenBank/DDBJ databases">
        <authorList>
            <person name="Waweru B."/>
        </authorList>
    </citation>
    <scope>NUCLEOTIDE SEQUENCE [LARGE SCALE GENOMIC DNA]</scope>
</reference>
<gene>
    <name evidence="8" type="ORF">DCAF_LOCUS6589</name>
</gene>
<dbReference type="InterPro" id="IPR055414">
    <property type="entry name" value="LRR_R13L4/SHOC2-like"/>
</dbReference>
<evidence type="ECO:0000259" key="4">
    <source>
        <dbReference type="Pfam" id="PF00931"/>
    </source>
</evidence>
<dbReference type="Pfam" id="PF23559">
    <property type="entry name" value="WHD_DRP"/>
    <property type="match status" value="1"/>
</dbReference>
<dbReference type="InterPro" id="IPR002182">
    <property type="entry name" value="NB-ARC"/>
</dbReference>
<keyword evidence="2" id="KW-0547">Nucleotide-binding</keyword>
<dbReference type="Gene3D" id="1.10.10.10">
    <property type="entry name" value="Winged helix-like DNA-binding domain superfamily/Winged helix DNA-binding domain"/>
    <property type="match status" value="1"/>
</dbReference>
<dbReference type="Proteomes" id="UP001314170">
    <property type="component" value="Unassembled WGS sequence"/>
</dbReference>
<organism evidence="8 9">
    <name type="scientific">Dovyalis caffra</name>
    <dbReference type="NCBI Taxonomy" id="77055"/>
    <lineage>
        <taxon>Eukaryota</taxon>
        <taxon>Viridiplantae</taxon>
        <taxon>Streptophyta</taxon>
        <taxon>Embryophyta</taxon>
        <taxon>Tracheophyta</taxon>
        <taxon>Spermatophyta</taxon>
        <taxon>Magnoliopsida</taxon>
        <taxon>eudicotyledons</taxon>
        <taxon>Gunneridae</taxon>
        <taxon>Pentapetalae</taxon>
        <taxon>rosids</taxon>
        <taxon>fabids</taxon>
        <taxon>Malpighiales</taxon>
        <taxon>Salicaceae</taxon>
        <taxon>Flacourtieae</taxon>
        <taxon>Dovyalis</taxon>
    </lineage>
</organism>
<dbReference type="InterPro" id="IPR036388">
    <property type="entry name" value="WH-like_DNA-bd_sf"/>
</dbReference>
<name>A0AAV1R536_9ROSI</name>
<evidence type="ECO:0000313" key="8">
    <source>
        <dbReference type="EMBL" id="CAK7328846.1"/>
    </source>
</evidence>
<feature type="domain" description="Disease resistance R13L4/SHOC-2-like LRR" evidence="7">
    <location>
        <begin position="547"/>
        <end position="873"/>
    </location>
</feature>
<keyword evidence="3" id="KW-0611">Plant defense</keyword>
<dbReference type="PANTHER" id="PTHR23155:SF1205">
    <property type="entry name" value="DISEASE RESISTANCE PROTEIN RPM1"/>
    <property type="match status" value="1"/>
</dbReference>